<accession>A0ABQ3ZC55</accession>
<feature type="domain" description="HTH cro/C1-type" evidence="2">
    <location>
        <begin position="21"/>
        <end position="72"/>
    </location>
</feature>
<protein>
    <submittedName>
        <fullName evidence="3">Transcriptional regulator</fullName>
    </submittedName>
</protein>
<keyword evidence="4" id="KW-1185">Reference proteome</keyword>
<feature type="region of interest" description="Disordered" evidence="1">
    <location>
        <begin position="1"/>
        <end position="21"/>
    </location>
</feature>
<evidence type="ECO:0000313" key="3">
    <source>
        <dbReference type="EMBL" id="GIE07423.1"/>
    </source>
</evidence>
<dbReference type="PANTHER" id="PTHR35010">
    <property type="entry name" value="BLL4672 PROTEIN-RELATED"/>
    <property type="match status" value="1"/>
</dbReference>
<dbReference type="Gene3D" id="3.30.450.180">
    <property type="match status" value="1"/>
</dbReference>
<sequence>MRTWRERITPAEVGLPPGGRRRAPGLRREELGLLAGISVDYIVRLEQGRATAPSAQVVEALARALRLDSCSRDLLFRLAGLALPSPGTVSAHLTPGVQRLLDRMSGTPVSVHDAAWNLVTANDLYRALFGDPSDRNVIRQYFVGGGFERVRHTPEQAASFESAMVGDLLTASARYPADRGLRELITDLRAESSRFAELWDSGRAGVHESSCKTIEHPVVGSLYLDCDVLSVPCSDLRIVAYTAQPGSASESRLALLAVVGDQALI</sequence>
<name>A0ABQ3ZC55_9ACTN</name>
<dbReference type="EMBL" id="BOML01000080">
    <property type="protein sequence ID" value="GIE07423.1"/>
    <property type="molecule type" value="Genomic_DNA"/>
</dbReference>
<dbReference type="SUPFAM" id="SSF47413">
    <property type="entry name" value="lambda repressor-like DNA-binding domains"/>
    <property type="match status" value="1"/>
</dbReference>
<dbReference type="CDD" id="cd00093">
    <property type="entry name" value="HTH_XRE"/>
    <property type="match status" value="1"/>
</dbReference>
<comment type="caution">
    <text evidence="3">The sequence shown here is derived from an EMBL/GenBank/DDBJ whole genome shotgun (WGS) entry which is preliminary data.</text>
</comment>
<dbReference type="InterPro" id="IPR041413">
    <property type="entry name" value="MLTR_LBD"/>
</dbReference>
<dbReference type="Pfam" id="PF17765">
    <property type="entry name" value="MLTR_LBD"/>
    <property type="match status" value="1"/>
</dbReference>
<dbReference type="InterPro" id="IPR010982">
    <property type="entry name" value="Lambda_DNA-bd_dom_sf"/>
</dbReference>
<evidence type="ECO:0000256" key="1">
    <source>
        <dbReference type="SAM" id="MobiDB-lite"/>
    </source>
</evidence>
<organism evidence="3 4">
    <name type="scientific">Paractinoplanes durhamensis</name>
    <dbReference type="NCBI Taxonomy" id="113563"/>
    <lineage>
        <taxon>Bacteria</taxon>
        <taxon>Bacillati</taxon>
        <taxon>Actinomycetota</taxon>
        <taxon>Actinomycetes</taxon>
        <taxon>Micromonosporales</taxon>
        <taxon>Micromonosporaceae</taxon>
        <taxon>Paractinoplanes</taxon>
    </lineage>
</organism>
<evidence type="ECO:0000259" key="2">
    <source>
        <dbReference type="PROSITE" id="PS50943"/>
    </source>
</evidence>
<evidence type="ECO:0000313" key="4">
    <source>
        <dbReference type="Proteomes" id="UP000637628"/>
    </source>
</evidence>
<dbReference type="PROSITE" id="PS50943">
    <property type="entry name" value="HTH_CROC1"/>
    <property type="match status" value="1"/>
</dbReference>
<gene>
    <name evidence="3" type="ORF">Adu01nite_87730</name>
</gene>
<proteinExistence type="predicted"/>
<dbReference type="Pfam" id="PF13560">
    <property type="entry name" value="HTH_31"/>
    <property type="match status" value="1"/>
</dbReference>
<dbReference type="Gene3D" id="1.10.260.40">
    <property type="entry name" value="lambda repressor-like DNA-binding domains"/>
    <property type="match status" value="1"/>
</dbReference>
<dbReference type="Proteomes" id="UP000637628">
    <property type="component" value="Unassembled WGS sequence"/>
</dbReference>
<dbReference type="SMART" id="SM00530">
    <property type="entry name" value="HTH_XRE"/>
    <property type="match status" value="1"/>
</dbReference>
<dbReference type="PANTHER" id="PTHR35010:SF2">
    <property type="entry name" value="BLL4672 PROTEIN"/>
    <property type="match status" value="1"/>
</dbReference>
<dbReference type="InterPro" id="IPR001387">
    <property type="entry name" value="Cro/C1-type_HTH"/>
</dbReference>
<reference evidence="3 4" key="1">
    <citation type="submission" date="2021-01" db="EMBL/GenBank/DDBJ databases">
        <title>Whole genome shotgun sequence of Actinoplanes durhamensis NBRC 14914.</title>
        <authorList>
            <person name="Komaki H."/>
            <person name="Tamura T."/>
        </authorList>
    </citation>
    <scope>NUCLEOTIDE SEQUENCE [LARGE SCALE GENOMIC DNA]</scope>
    <source>
        <strain evidence="3 4">NBRC 14914</strain>
    </source>
</reference>